<dbReference type="GO" id="GO:0003677">
    <property type="term" value="F:DNA binding"/>
    <property type="evidence" value="ECO:0007669"/>
    <property type="project" value="UniProtKB-KW"/>
</dbReference>
<dbReference type="Proteomes" id="UP000318331">
    <property type="component" value="Unassembled WGS sequence"/>
</dbReference>
<dbReference type="GO" id="GO:0003700">
    <property type="term" value="F:DNA-binding transcription factor activity"/>
    <property type="evidence" value="ECO:0007669"/>
    <property type="project" value="InterPro"/>
</dbReference>
<sequence>MTGTLDTSYPDPQASTGLMLWRVTNSWQREIRATLAPCGLTHVQFVLLAVLASMDSASPVTQRDLAERAATDPMMTSQVLRALEDKSLIERHAHPTDGRARTLMITPAGVLLVNRANTAVEEADRDYFSPLGNRTQTFTACLAALSAAADISGRSASPGS</sequence>
<dbReference type="PANTHER" id="PTHR33164:SF64">
    <property type="entry name" value="TRANSCRIPTIONAL REGULATOR SLYA"/>
    <property type="match status" value="1"/>
</dbReference>
<dbReference type="RefSeq" id="WP_141918129.1">
    <property type="nucleotide sequence ID" value="NZ_BAAAYS010000016.1"/>
</dbReference>
<organism evidence="5 6">
    <name type="scientific">Klugiella xanthotipulae</name>
    <dbReference type="NCBI Taxonomy" id="244735"/>
    <lineage>
        <taxon>Bacteria</taxon>
        <taxon>Bacillati</taxon>
        <taxon>Actinomycetota</taxon>
        <taxon>Actinomycetes</taxon>
        <taxon>Micrococcales</taxon>
        <taxon>Microbacteriaceae</taxon>
        <taxon>Klugiella</taxon>
    </lineage>
</organism>
<evidence type="ECO:0000256" key="3">
    <source>
        <dbReference type="ARBA" id="ARBA00023163"/>
    </source>
</evidence>
<evidence type="ECO:0000313" key="6">
    <source>
        <dbReference type="Proteomes" id="UP000318331"/>
    </source>
</evidence>
<dbReference type="SUPFAM" id="SSF46785">
    <property type="entry name" value="Winged helix' DNA-binding domain"/>
    <property type="match status" value="1"/>
</dbReference>
<dbReference type="Gene3D" id="1.10.10.10">
    <property type="entry name" value="Winged helix-like DNA-binding domain superfamily/Winged helix DNA-binding domain"/>
    <property type="match status" value="1"/>
</dbReference>
<proteinExistence type="predicted"/>
<dbReference type="PROSITE" id="PS50995">
    <property type="entry name" value="HTH_MARR_2"/>
    <property type="match status" value="1"/>
</dbReference>
<dbReference type="InterPro" id="IPR039422">
    <property type="entry name" value="MarR/SlyA-like"/>
</dbReference>
<evidence type="ECO:0000259" key="4">
    <source>
        <dbReference type="PROSITE" id="PS50995"/>
    </source>
</evidence>
<dbReference type="Pfam" id="PF01047">
    <property type="entry name" value="MarR"/>
    <property type="match status" value="1"/>
</dbReference>
<keyword evidence="3" id="KW-0804">Transcription</keyword>
<dbReference type="AlphaFoldDB" id="A0A543HRW6"/>
<reference evidence="5 6" key="1">
    <citation type="submission" date="2019-06" db="EMBL/GenBank/DDBJ databases">
        <title>Sequencing the genomes of 1000 actinobacteria strains.</title>
        <authorList>
            <person name="Klenk H.-P."/>
        </authorList>
    </citation>
    <scope>NUCLEOTIDE SEQUENCE [LARGE SCALE GENOMIC DNA]</scope>
    <source>
        <strain evidence="5 6">DSM 18031</strain>
    </source>
</reference>
<name>A0A543HRW6_9MICO</name>
<comment type="caution">
    <text evidence="5">The sequence shown here is derived from an EMBL/GenBank/DDBJ whole genome shotgun (WGS) entry which is preliminary data.</text>
</comment>
<evidence type="ECO:0000256" key="2">
    <source>
        <dbReference type="ARBA" id="ARBA00023125"/>
    </source>
</evidence>
<evidence type="ECO:0000256" key="1">
    <source>
        <dbReference type="ARBA" id="ARBA00023015"/>
    </source>
</evidence>
<dbReference type="InterPro" id="IPR000835">
    <property type="entry name" value="HTH_MarR-typ"/>
</dbReference>
<dbReference type="OrthoDB" id="162531at2"/>
<gene>
    <name evidence="5" type="ORF">FB466_1990</name>
</gene>
<dbReference type="PANTHER" id="PTHR33164">
    <property type="entry name" value="TRANSCRIPTIONAL REGULATOR, MARR FAMILY"/>
    <property type="match status" value="1"/>
</dbReference>
<dbReference type="GO" id="GO:0006950">
    <property type="term" value="P:response to stress"/>
    <property type="evidence" value="ECO:0007669"/>
    <property type="project" value="TreeGrafter"/>
</dbReference>
<accession>A0A543HRW6</accession>
<dbReference type="EMBL" id="VFPN01000003">
    <property type="protein sequence ID" value="TQM61062.1"/>
    <property type="molecule type" value="Genomic_DNA"/>
</dbReference>
<keyword evidence="1" id="KW-0805">Transcription regulation</keyword>
<keyword evidence="6" id="KW-1185">Reference proteome</keyword>
<protein>
    <submittedName>
        <fullName evidence="5">MarR family transcriptional regulator</fullName>
    </submittedName>
</protein>
<dbReference type="SMART" id="SM00347">
    <property type="entry name" value="HTH_MARR"/>
    <property type="match status" value="1"/>
</dbReference>
<keyword evidence="2" id="KW-0238">DNA-binding</keyword>
<feature type="domain" description="HTH marR-type" evidence="4">
    <location>
        <begin position="13"/>
        <end position="150"/>
    </location>
</feature>
<dbReference type="InterPro" id="IPR036388">
    <property type="entry name" value="WH-like_DNA-bd_sf"/>
</dbReference>
<evidence type="ECO:0000313" key="5">
    <source>
        <dbReference type="EMBL" id="TQM61062.1"/>
    </source>
</evidence>
<dbReference type="InterPro" id="IPR036390">
    <property type="entry name" value="WH_DNA-bd_sf"/>
</dbReference>